<dbReference type="EMBL" id="BMEQ01000048">
    <property type="protein sequence ID" value="GGG71694.1"/>
    <property type="molecule type" value="Genomic_DNA"/>
</dbReference>
<keyword evidence="4" id="KW-1185">Reference proteome</keyword>
<sequence>MSVHPSPHSQPWGPINSAPTPYPELNFLLTGLTQRARAILGSAFVGAYLHGAFAVGGAECSSGCDFLIPTRAPLTPAQEAGLRGLHTQLPTRPGRWSTALAGAYPALAQLRSLDGMGHPWLSVERGHRQMDWTTTTNTEVVRWILRERGITLVGPDPATLVEPVPGAVVQQAMRRLLAGAGEHLAQRGGLETAGAQRYVVTTCARMLHTLATGQITSASQALRWALESLESLDSRWHPLITQVLAERAHPGDDRPRAGSAAATAEFARYAQQVAAEVPPPDPEDGRP</sequence>
<protein>
    <recommendedName>
        <fullName evidence="2">Adenylyltransferase AadA C-terminal domain-containing protein</fullName>
    </recommendedName>
</protein>
<accession>A0A917H9L8</accession>
<dbReference type="RefSeq" id="WP_188540463.1">
    <property type="nucleotide sequence ID" value="NZ_BMEQ01000048.1"/>
</dbReference>
<reference evidence="3" key="1">
    <citation type="journal article" date="2014" name="Int. J. Syst. Evol. Microbiol.">
        <title>Complete genome sequence of Corynebacterium casei LMG S-19264T (=DSM 44701T), isolated from a smear-ripened cheese.</title>
        <authorList>
            <consortium name="US DOE Joint Genome Institute (JGI-PGF)"/>
            <person name="Walter F."/>
            <person name="Albersmeier A."/>
            <person name="Kalinowski J."/>
            <person name="Ruckert C."/>
        </authorList>
    </citation>
    <scope>NUCLEOTIDE SEQUENCE</scope>
    <source>
        <strain evidence="3">CGMCC 1.12187</strain>
    </source>
</reference>
<evidence type="ECO:0000256" key="1">
    <source>
        <dbReference type="ARBA" id="ARBA00022679"/>
    </source>
</evidence>
<name>A0A917H9L8_9MICC</name>
<keyword evidence="1" id="KW-0808">Transferase</keyword>
<evidence type="ECO:0000313" key="3">
    <source>
        <dbReference type="EMBL" id="GGG71694.1"/>
    </source>
</evidence>
<evidence type="ECO:0000313" key="4">
    <source>
        <dbReference type="Proteomes" id="UP000638848"/>
    </source>
</evidence>
<feature type="domain" description="Adenylyltransferase AadA C-terminal" evidence="2">
    <location>
        <begin position="160"/>
        <end position="271"/>
    </location>
</feature>
<organism evidence="3 4">
    <name type="scientific">Kocuria dechangensis</name>
    <dbReference type="NCBI Taxonomy" id="1176249"/>
    <lineage>
        <taxon>Bacteria</taxon>
        <taxon>Bacillati</taxon>
        <taxon>Actinomycetota</taxon>
        <taxon>Actinomycetes</taxon>
        <taxon>Micrococcales</taxon>
        <taxon>Micrococcaceae</taxon>
        <taxon>Kocuria</taxon>
    </lineage>
</organism>
<dbReference type="AlphaFoldDB" id="A0A917H9L8"/>
<proteinExistence type="predicted"/>
<dbReference type="Proteomes" id="UP000638848">
    <property type="component" value="Unassembled WGS sequence"/>
</dbReference>
<dbReference type="Pfam" id="PF13427">
    <property type="entry name" value="AadA_C"/>
    <property type="match status" value="1"/>
</dbReference>
<dbReference type="InterPro" id="IPR025184">
    <property type="entry name" value="AadA_C"/>
</dbReference>
<evidence type="ECO:0000259" key="2">
    <source>
        <dbReference type="Pfam" id="PF13427"/>
    </source>
</evidence>
<reference evidence="3" key="2">
    <citation type="submission" date="2020-09" db="EMBL/GenBank/DDBJ databases">
        <authorList>
            <person name="Sun Q."/>
            <person name="Zhou Y."/>
        </authorList>
    </citation>
    <scope>NUCLEOTIDE SEQUENCE</scope>
    <source>
        <strain evidence="3">CGMCC 1.12187</strain>
    </source>
</reference>
<comment type="caution">
    <text evidence="3">The sequence shown here is derived from an EMBL/GenBank/DDBJ whole genome shotgun (WGS) entry which is preliminary data.</text>
</comment>
<dbReference type="GO" id="GO:0016740">
    <property type="term" value="F:transferase activity"/>
    <property type="evidence" value="ECO:0007669"/>
    <property type="project" value="UniProtKB-KW"/>
</dbReference>
<gene>
    <name evidence="3" type="ORF">GCM10011374_40530</name>
</gene>